<organism evidence="1 2">
    <name type="scientific">Sinanodonta woodiana</name>
    <name type="common">Chinese pond mussel</name>
    <name type="synonym">Anodonta woodiana</name>
    <dbReference type="NCBI Taxonomy" id="1069815"/>
    <lineage>
        <taxon>Eukaryota</taxon>
        <taxon>Metazoa</taxon>
        <taxon>Spiralia</taxon>
        <taxon>Lophotrochozoa</taxon>
        <taxon>Mollusca</taxon>
        <taxon>Bivalvia</taxon>
        <taxon>Autobranchia</taxon>
        <taxon>Heteroconchia</taxon>
        <taxon>Palaeoheterodonta</taxon>
        <taxon>Unionida</taxon>
        <taxon>Unionoidea</taxon>
        <taxon>Unionidae</taxon>
        <taxon>Unioninae</taxon>
        <taxon>Sinanodonta</taxon>
    </lineage>
</organism>
<evidence type="ECO:0000313" key="2">
    <source>
        <dbReference type="Proteomes" id="UP001634394"/>
    </source>
</evidence>
<name>A0ABD3XNG8_SINWO</name>
<dbReference type="Proteomes" id="UP001634394">
    <property type="component" value="Unassembled WGS sequence"/>
</dbReference>
<gene>
    <name evidence="1" type="ORF">ACJMK2_026483</name>
</gene>
<reference evidence="1 2" key="1">
    <citation type="submission" date="2024-11" db="EMBL/GenBank/DDBJ databases">
        <title>Chromosome-level genome assembly of the freshwater bivalve Anodonta woodiana.</title>
        <authorList>
            <person name="Chen X."/>
        </authorList>
    </citation>
    <scope>NUCLEOTIDE SEQUENCE [LARGE SCALE GENOMIC DNA]</scope>
    <source>
        <strain evidence="1">MN2024</strain>
        <tissue evidence="1">Gills</tissue>
    </source>
</reference>
<comment type="caution">
    <text evidence="1">The sequence shown here is derived from an EMBL/GenBank/DDBJ whole genome shotgun (WGS) entry which is preliminary data.</text>
</comment>
<dbReference type="AlphaFoldDB" id="A0ABD3XNG8"/>
<accession>A0ABD3XNG8</accession>
<sequence length="171" mass="18917">MSRIANKTETFLYNGNALVAVWSKSNTEHGNERVAHDSYGNIWMHQVQVSDNALYTVVQTIDGNHSSVLYDVRLIVLVAPEKSCQPQINRVGDTLTASLETGAACGNPEAKAYWLNNPYLSLENKTMAKLSPGREAGTYYACIETLALRCARHLKPLDFCSSLTIEESMAF</sequence>
<evidence type="ECO:0000313" key="1">
    <source>
        <dbReference type="EMBL" id="KAL3886498.1"/>
    </source>
</evidence>
<feature type="non-terminal residue" evidence="1">
    <location>
        <position position="171"/>
    </location>
</feature>
<keyword evidence="2" id="KW-1185">Reference proteome</keyword>
<dbReference type="EMBL" id="JBJQND010000002">
    <property type="protein sequence ID" value="KAL3886498.1"/>
    <property type="molecule type" value="Genomic_DNA"/>
</dbReference>
<protein>
    <submittedName>
        <fullName evidence="1">Uncharacterized protein</fullName>
    </submittedName>
</protein>
<proteinExistence type="predicted"/>